<accession>A0ABN1XWL3</accession>
<evidence type="ECO:0000313" key="2">
    <source>
        <dbReference type="Proteomes" id="UP001499863"/>
    </source>
</evidence>
<proteinExistence type="predicted"/>
<dbReference type="RefSeq" id="WP_344332497.1">
    <property type="nucleotide sequence ID" value="NZ_BAAAKJ010000116.1"/>
</dbReference>
<gene>
    <name evidence="1" type="ORF">GCM10009639_22310</name>
</gene>
<name>A0ABN1XWL3_9ACTN</name>
<evidence type="ECO:0008006" key="3">
    <source>
        <dbReference type="Google" id="ProtNLM"/>
    </source>
</evidence>
<organism evidence="1 2">
    <name type="scientific">Kitasatospora putterlickiae</name>
    <dbReference type="NCBI Taxonomy" id="221725"/>
    <lineage>
        <taxon>Bacteria</taxon>
        <taxon>Bacillati</taxon>
        <taxon>Actinomycetota</taxon>
        <taxon>Actinomycetes</taxon>
        <taxon>Kitasatosporales</taxon>
        <taxon>Streptomycetaceae</taxon>
        <taxon>Kitasatospora</taxon>
    </lineage>
</organism>
<dbReference type="Proteomes" id="UP001499863">
    <property type="component" value="Unassembled WGS sequence"/>
</dbReference>
<keyword evidence="2" id="KW-1185">Reference proteome</keyword>
<comment type="caution">
    <text evidence="1">The sequence shown here is derived from an EMBL/GenBank/DDBJ whole genome shotgun (WGS) entry which is preliminary data.</text>
</comment>
<protein>
    <recommendedName>
        <fullName evidence="3">DUF1508 domain-containing protein</fullName>
    </recommendedName>
</protein>
<evidence type="ECO:0000313" key="1">
    <source>
        <dbReference type="EMBL" id="GAA1391846.1"/>
    </source>
</evidence>
<sequence>MSADRRGPRLLTVPVGDRALSWTLRAANGRQLGVGVRTYRGEAELADAIRELIIERTALRCTVGQSEARLWVWAAYLPLRTTRPGAADAAGPVARSARGYLRRDQCQAGVTGFLAGLQRLGQDLRRPGRDDAWPF</sequence>
<dbReference type="EMBL" id="BAAAKJ010000116">
    <property type="protein sequence ID" value="GAA1391846.1"/>
    <property type="molecule type" value="Genomic_DNA"/>
</dbReference>
<reference evidence="1 2" key="1">
    <citation type="journal article" date="2019" name="Int. J. Syst. Evol. Microbiol.">
        <title>The Global Catalogue of Microorganisms (GCM) 10K type strain sequencing project: providing services to taxonomists for standard genome sequencing and annotation.</title>
        <authorList>
            <consortium name="The Broad Institute Genomics Platform"/>
            <consortium name="The Broad Institute Genome Sequencing Center for Infectious Disease"/>
            <person name="Wu L."/>
            <person name="Ma J."/>
        </authorList>
    </citation>
    <scope>NUCLEOTIDE SEQUENCE [LARGE SCALE GENOMIC DNA]</scope>
    <source>
        <strain evidence="1 2">JCM 12393</strain>
    </source>
</reference>